<dbReference type="EMBL" id="VSRR010002141">
    <property type="protein sequence ID" value="MPC29820.1"/>
    <property type="molecule type" value="Genomic_DNA"/>
</dbReference>
<dbReference type="InterPro" id="IPR035979">
    <property type="entry name" value="RBD_domain_sf"/>
</dbReference>
<evidence type="ECO:0000256" key="2">
    <source>
        <dbReference type="PROSITE-ProRule" id="PRU00176"/>
    </source>
</evidence>
<keyword evidence="1 2" id="KW-0694">RNA-binding</keyword>
<evidence type="ECO:0000256" key="3">
    <source>
        <dbReference type="SAM" id="MobiDB-lite"/>
    </source>
</evidence>
<evidence type="ECO:0000259" key="4">
    <source>
        <dbReference type="PROSITE" id="PS50102"/>
    </source>
</evidence>
<feature type="compositionally biased region" description="Basic residues" evidence="3">
    <location>
        <begin position="14"/>
        <end position="23"/>
    </location>
</feature>
<dbReference type="PANTHER" id="PTHR48025">
    <property type="entry name" value="OS02G0815200 PROTEIN"/>
    <property type="match status" value="1"/>
</dbReference>
<dbReference type="Proteomes" id="UP000324222">
    <property type="component" value="Unassembled WGS sequence"/>
</dbReference>
<dbReference type="Gene3D" id="3.30.70.330">
    <property type="match status" value="2"/>
</dbReference>
<dbReference type="SMART" id="SM00360">
    <property type="entry name" value="RRM"/>
    <property type="match status" value="2"/>
</dbReference>
<dbReference type="OrthoDB" id="271725at2759"/>
<evidence type="ECO:0000313" key="5">
    <source>
        <dbReference type="EMBL" id="MPC29820.1"/>
    </source>
</evidence>
<dbReference type="SUPFAM" id="SSF54928">
    <property type="entry name" value="RNA-binding domain, RBD"/>
    <property type="match status" value="1"/>
</dbReference>
<dbReference type="PROSITE" id="PS50102">
    <property type="entry name" value="RRM"/>
    <property type="match status" value="2"/>
</dbReference>
<dbReference type="InterPro" id="IPR012677">
    <property type="entry name" value="Nucleotide-bd_a/b_plait_sf"/>
</dbReference>
<feature type="region of interest" description="Disordered" evidence="3">
    <location>
        <begin position="1"/>
        <end position="28"/>
    </location>
</feature>
<keyword evidence="6" id="KW-1185">Reference proteome</keyword>
<feature type="domain" description="RRM" evidence="4">
    <location>
        <begin position="107"/>
        <end position="186"/>
    </location>
</feature>
<dbReference type="AlphaFoldDB" id="A0A5B7E716"/>
<proteinExistence type="predicted"/>
<dbReference type="CDD" id="cd12244">
    <property type="entry name" value="RRM2_MSSP"/>
    <property type="match status" value="1"/>
</dbReference>
<dbReference type="FunFam" id="3.30.70.330:FF:000169">
    <property type="entry name" value="protein alan shepard isoform X4"/>
    <property type="match status" value="1"/>
</dbReference>
<evidence type="ECO:0000256" key="1">
    <source>
        <dbReference type="ARBA" id="ARBA00022884"/>
    </source>
</evidence>
<comment type="caution">
    <text evidence="5">The sequence shown here is derived from an EMBL/GenBank/DDBJ whole genome shotgun (WGS) entry which is preliminary data.</text>
</comment>
<feature type="domain" description="RRM" evidence="4">
    <location>
        <begin position="29"/>
        <end position="101"/>
    </location>
</feature>
<sequence>MKRKVLNSGSYGKQPKKKNLKHTNRGEDKLLLVGHRHETEEVVHKEGEQKYGNIISTKAILDKNTNKCKGYGFVDFELPAAADKAVKGLQASNIQAQMAKQQEQDPTNLYIANLPPHMNEAELEQLLAQHGQVISTRILRDNNVQSRGVGFARMESREKCEHIIQIFNKKVLRGAKEALLVKFADSGNKKRNQYKSKDPGNWERPEPSIYQLRLSIGVRVSCTTTTTTTTSVRISRPDLRGSG</sequence>
<dbReference type="Pfam" id="PF00076">
    <property type="entry name" value="RRM_1"/>
    <property type="match status" value="2"/>
</dbReference>
<dbReference type="GO" id="GO:0003729">
    <property type="term" value="F:mRNA binding"/>
    <property type="evidence" value="ECO:0007669"/>
    <property type="project" value="TreeGrafter"/>
</dbReference>
<dbReference type="PANTHER" id="PTHR48025:SF26">
    <property type="entry name" value="HETEROGENEOUS NUCLEAR RIBONUCLEOPROTEIN M-RELATED"/>
    <property type="match status" value="1"/>
</dbReference>
<dbReference type="InterPro" id="IPR050502">
    <property type="entry name" value="Euk_RNA-bind_prot"/>
</dbReference>
<organism evidence="5 6">
    <name type="scientific">Portunus trituberculatus</name>
    <name type="common">Swimming crab</name>
    <name type="synonym">Neptunus trituberculatus</name>
    <dbReference type="NCBI Taxonomy" id="210409"/>
    <lineage>
        <taxon>Eukaryota</taxon>
        <taxon>Metazoa</taxon>
        <taxon>Ecdysozoa</taxon>
        <taxon>Arthropoda</taxon>
        <taxon>Crustacea</taxon>
        <taxon>Multicrustacea</taxon>
        <taxon>Malacostraca</taxon>
        <taxon>Eumalacostraca</taxon>
        <taxon>Eucarida</taxon>
        <taxon>Decapoda</taxon>
        <taxon>Pleocyemata</taxon>
        <taxon>Brachyura</taxon>
        <taxon>Eubrachyura</taxon>
        <taxon>Portunoidea</taxon>
        <taxon>Portunidae</taxon>
        <taxon>Portuninae</taxon>
        <taxon>Portunus</taxon>
    </lineage>
</organism>
<name>A0A5B7E716_PORTR</name>
<reference evidence="5 6" key="1">
    <citation type="submission" date="2019-05" db="EMBL/GenBank/DDBJ databases">
        <title>Another draft genome of Portunus trituberculatus and its Hox gene families provides insights of decapod evolution.</title>
        <authorList>
            <person name="Jeong J.-H."/>
            <person name="Song I."/>
            <person name="Kim S."/>
            <person name="Choi T."/>
            <person name="Kim D."/>
            <person name="Ryu S."/>
            <person name="Kim W."/>
        </authorList>
    </citation>
    <scope>NUCLEOTIDE SEQUENCE [LARGE SCALE GENOMIC DNA]</scope>
    <source>
        <tissue evidence="5">Muscle</tissue>
    </source>
</reference>
<evidence type="ECO:0000313" key="6">
    <source>
        <dbReference type="Proteomes" id="UP000324222"/>
    </source>
</evidence>
<gene>
    <name evidence="5" type="primary">shep</name>
    <name evidence="5" type="ORF">E2C01_023070</name>
</gene>
<protein>
    <submittedName>
        <fullName evidence="5">Protein alan shepard</fullName>
    </submittedName>
</protein>
<dbReference type="GO" id="GO:0005634">
    <property type="term" value="C:nucleus"/>
    <property type="evidence" value="ECO:0007669"/>
    <property type="project" value="TreeGrafter"/>
</dbReference>
<dbReference type="InterPro" id="IPR000504">
    <property type="entry name" value="RRM_dom"/>
</dbReference>
<accession>A0A5B7E716</accession>